<dbReference type="EMBL" id="PPSX01000100">
    <property type="protein sequence ID" value="RZQ51409.1"/>
    <property type="molecule type" value="Genomic_DNA"/>
</dbReference>
<evidence type="ECO:0000313" key="2">
    <source>
        <dbReference type="EMBL" id="RZQ51409.1"/>
    </source>
</evidence>
<proteinExistence type="predicted"/>
<feature type="chain" id="PRO_5020703417" description="Methyl-accepting chemotaxis protein" evidence="1">
    <location>
        <begin position="27"/>
        <end position="111"/>
    </location>
</feature>
<dbReference type="AlphaFoldDB" id="A0A4Q7IJ33"/>
<organism evidence="2 3">
    <name type="scientific">Pseudoalteromonas phenolica</name>
    <dbReference type="NCBI Taxonomy" id="161398"/>
    <lineage>
        <taxon>Bacteria</taxon>
        <taxon>Pseudomonadati</taxon>
        <taxon>Pseudomonadota</taxon>
        <taxon>Gammaproteobacteria</taxon>
        <taxon>Alteromonadales</taxon>
        <taxon>Pseudoalteromonadaceae</taxon>
        <taxon>Pseudoalteromonas</taxon>
    </lineage>
</organism>
<gene>
    <name evidence="2" type="ORF">C1E23_19720</name>
</gene>
<sequence length="111" mass="12573">MKTVKAKLLSTVFGGLALVLCSAMFAINSVKEIAQQYDVLIEEELTAQLQVNFVLNTFKTQVQEWKNILIRGSNPSQFDKHLKQFKEQEIIVQDLSSQLISSTFLPKKLIS</sequence>
<evidence type="ECO:0000256" key="1">
    <source>
        <dbReference type="SAM" id="SignalP"/>
    </source>
</evidence>
<dbReference type="Proteomes" id="UP000291338">
    <property type="component" value="Unassembled WGS sequence"/>
</dbReference>
<accession>A0A4Q7IJ33</accession>
<evidence type="ECO:0008006" key="4">
    <source>
        <dbReference type="Google" id="ProtNLM"/>
    </source>
</evidence>
<name>A0A4Q7IJ33_9GAMM</name>
<protein>
    <recommendedName>
        <fullName evidence="4">Methyl-accepting chemotaxis protein</fullName>
    </recommendedName>
</protein>
<feature type="signal peptide" evidence="1">
    <location>
        <begin position="1"/>
        <end position="26"/>
    </location>
</feature>
<keyword evidence="1" id="KW-0732">Signal</keyword>
<evidence type="ECO:0000313" key="3">
    <source>
        <dbReference type="Proteomes" id="UP000291338"/>
    </source>
</evidence>
<reference evidence="2 3" key="1">
    <citation type="submission" date="2018-01" db="EMBL/GenBank/DDBJ databases">
        <title>Co-occurrence of chitin degradation, pigmentation and bioactivity in marine Pseudoalteromonas.</title>
        <authorList>
            <person name="Paulsen S."/>
            <person name="Gram L."/>
            <person name="Machado H."/>
        </authorList>
    </citation>
    <scope>NUCLEOTIDE SEQUENCE [LARGE SCALE GENOMIC DNA]</scope>
    <source>
        <strain evidence="2 3">S3898</strain>
    </source>
</reference>
<comment type="caution">
    <text evidence="2">The sequence shown here is derived from an EMBL/GenBank/DDBJ whole genome shotgun (WGS) entry which is preliminary data.</text>
</comment>